<dbReference type="NCBIfam" id="TIGR01484">
    <property type="entry name" value="HAD-SF-IIB"/>
    <property type="match status" value="1"/>
</dbReference>
<keyword evidence="5 8" id="KW-0378">Hydrolase</keyword>
<dbReference type="SFLD" id="SFLDG01140">
    <property type="entry name" value="C2.B:_Phosphomannomutase_and_P"/>
    <property type="match status" value="1"/>
</dbReference>
<dbReference type="RefSeq" id="WP_015194010.1">
    <property type="nucleotide sequence ID" value="NC_019748.1"/>
</dbReference>
<comment type="cofactor">
    <cofactor evidence="1">
        <name>Mg(2+)</name>
        <dbReference type="ChEBI" id="CHEBI:18420"/>
    </cofactor>
</comment>
<evidence type="ECO:0000256" key="3">
    <source>
        <dbReference type="ARBA" id="ARBA00007211"/>
    </source>
</evidence>
<dbReference type="GO" id="GO:0005986">
    <property type="term" value="P:sucrose biosynthetic process"/>
    <property type="evidence" value="ECO:0007669"/>
    <property type="project" value="UniProtKB-UniPathway"/>
</dbReference>
<dbReference type="eggNOG" id="COG0561">
    <property type="taxonomic scope" value="Bacteria"/>
</dbReference>
<evidence type="ECO:0000259" key="7">
    <source>
        <dbReference type="Pfam" id="PF05116"/>
    </source>
</evidence>
<proteinExistence type="inferred from homology"/>
<evidence type="ECO:0000256" key="4">
    <source>
        <dbReference type="ARBA" id="ARBA00013112"/>
    </source>
</evidence>
<reference evidence="9" key="1">
    <citation type="journal article" date="2013" name="Proc. Natl. Acad. Sci. U.S.A.">
        <title>Improving the coverage of the cyanobacterial phylum using diversity-driven genome sequencing.</title>
        <authorList>
            <person name="Shih P.M."/>
            <person name="Wu D."/>
            <person name="Latifi A."/>
            <person name="Axen S.D."/>
            <person name="Fewer D.P."/>
            <person name="Talla E."/>
            <person name="Calteau A."/>
            <person name="Cai F."/>
            <person name="Tandeau de Marsac N."/>
            <person name="Rippka R."/>
            <person name="Herdman M."/>
            <person name="Sivonen K."/>
            <person name="Coursin T."/>
            <person name="Laurent T."/>
            <person name="Goodwin L."/>
            <person name="Nolan M."/>
            <person name="Davenport K.W."/>
            <person name="Han C.S."/>
            <person name="Rubin E.M."/>
            <person name="Eisen J.A."/>
            <person name="Woyke T."/>
            <person name="Gugger M."/>
            <person name="Kerfeld C.A."/>
        </authorList>
    </citation>
    <scope>NUCLEOTIDE SEQUENCE [LARGE SCALE GENOMIC DNA]</scope>
    <source>
        <strain evidence="9">ATCC 29371 / PCC 7437</strain>
    </source>
</reference>
<dbReference type="InterPro" id="IPR023214">
    <property type="entry name" value="HAD_sf"/>
</dbReference>
<dbReference type="GO" id="GO:0000287">
    <property type="term" value="F:magnesium ion binding"/>
    <property type="evidence" value="ECO:0007669"/>
    <property type="project" value="InterPro"/>
</dbReference>
<dbReference type="InterPro" id="IPR051518">
    <property type="entry name" value="Sucrose_Phosphatase"/>
</dbReference>
<dbReference type="SUPFAM" id="SSF56784">
    <property type="entry name" value="HAD-like"/>
    <property type="match status" value="1"/>
</dbReference>
<dbReference type="Proteomes" id="UP000010473">
    <property type="component" value="Chromosome"/>
</dbReference>
<dbReference type="Gene3D" id="3.90.1070.10">
    <property type="match status" value="1"/>
</dbReference>
<dbReference type="SFLD" id="SFLDS00003">
    <property type="entry name" value="Haloacid_Dehalogenase"/>
    <property type="match status" value="1"/>
</dbReference>
<evidence type="ECO:0000256" key="5">
    <source>
        <dbReference type="ARBA" id="ARBA00022801"/>
    </source>
</evidence>
<dbReference type="CDD" id="cd02605">
    <property type="entry name" value="HAD_SPP"/>
    <property type="match status" value="1"/>
</dbReference>
<dbReference type="EMBL" id="CP003653">
    <property type="protein sequence ID" value="AFZ36342.1"/>
    <property type="molecule type" value="Genomic_DNA"/>
</dbReference>
<sequence>MNPFLFVTDLDHTLVGDDRALELLNQQLEQHRQQYGTKIVYATGRSLYLYKQLAQEKPLLTPDALITAVGTEIYFNPSQAEVDREWAKILSQGWHREQIAAIANQYSQLKPQPESEQNPFKISYYLSESEAEALLSTLETELLSQGFKIKLVYSGSQDLDILPLKGDKGLAVQFLRSKWEVTAEATVTCGDSGNDIALFKGDEKGIIVGNAKSELRQWYQTNQNDSLYLAEAVCAGGILEGLKYFGFL</sequence>
<dbReference type="SFLD" id="SFLDG01141">
    <property type="entry name" value="C2.B.1:_Sucrose_Phosphatase_Li"/>
    <property type="match status" value="1"/>
</dbReference>
<comment type="pathway">
    <text evidence="2">Glycan biosynthesis; sucrose biosynthesis; sucrose from D-fructose 6-phosphate and UDP-alpha-D-glucose: step 2/2.</text>
</comment>
<dbReference type="PANTHER" id="PTHR46521:SF4">
    <property type="entry name" value="SUCROSE-PHOSPHATASE 2-RELATED"/>
    <property type="match status" value="1"/>
</dbReference>
<dbReference type="Pfam" id="PF05116">
    <property type="entry name" value="S6PP"/>
    <property type="match status" value="1"/>
</dbReference>
<comment type="catalytic activity">
    <reaction evidence="6">
        <text>sucrose 6(F)-phosphate + H2O = sucrose + phosphate</text>
        <dbReference type="Rhea" id="RHEA:19289"/>
        <dbReference type="ChEBI" id="CHEBI:15377"/>
        <dbReference type="ChEBI" id="CHEBI:17992"/>
        <dbReference type="ChEBI" id="CHEBI:43474"/>
        <dbReference type="ChEBI" id="CHEBI:57723"/>
        <dbReference type="EC" id="3.1.3.24"/>
    </reaction>
</comment>
<dbReference type="InterPro" id="IPR036412">
    <property type="entry name" value="HAD-like_sf"/>
</dbReference>
<dbReference type="NCBIfam" id="TIGR01485">
    <property type="entry name" value="SPP_plant-cyano"/>
    <property type="match status" value="1"/>
</dbReference>
<dbReference type="NCBIfam" id="TIGR01482">
    <property type="entry name" value="SPP-subfamily"/>
    <property type="match status" value="1"/>
</dbReference>
<evidence type="ECO:0000313" key="8">
    <source>
        <dbReference type="EMBL" id="AFZ36342.1"/>
    </source>
</evidence>
<dbReference type="OrthoDB" id="7847955at2"/>
<protein>
    <recommendedName>
        <fullName evidence="4">sucrose-phosphate phosphatase</fullName>
        <ecNumber evidence="4">3.1.3.24</ecNumber>
    </recommendedName>
</protein>
<dbReference type="Gene3D" id="3.40.50.1000">
    <property type="entry name" value="HAD superfamily/HAD-like"/>
    <property type="match status" value="1"/>
</dbReference>
<dbReference type="PANTHER" id="PTHR46521">
    <property type="entry name" value="SUCROSE-PHOSPHATASE 2-RELATED"/>
    <property type="match status" value="1"/>
</dbReference>
<feature type="domain" description="Sucrose phosphatase-like" evidence="7">
    <location>
        <begin position="3"/>
        <end position="246"/>
    </location>
</feature>
<dbReference type="InterPro" id="IPR012847">
    <property type="entry name" value="Sucrose_phosphatase_pln/cyn"/>
</dbReference>
<dbReference type="UniPathway" id="UPA00371">
    <property type="reaction ID" value="UER00546"/>
</dbReference>
<dbReference type="InterPro" id="IPR006379">
    <property type="entry name" value="HAD-SF_hydro_IIB"/>
</dbReference>
<dbReference type="PATRIC" id="fig|111780.3.peg.2936"/>
<dbReference type="STRING" id="111780.Sta7437_2821"/>
<organism evidence="8 9">
    <name type="scientific">Stanieria cyanosphaera (strain ATCC 29371 / PCC 7437)</name>
    <dbReference type="NCBI Taxonomy" id="111780"/>
    <lineage>
        <taxon>Bacteria</taxon>
        <taxon>Bacillati</taxon>
        <taxon>Cyanobacteriota</taxon>
        <taxon>Cyanophyceae</taxon>
        <taxon>Pleurocapsales</taxon>
        <taxon>Dermocarpellaceae</taxon>
        <taxon>Stanieria</taxon>
    </lineage>
</organism>
<dbReference type="GO" id="GO:0050307">
    <property type="term" value="F:sucrose-phosphate phosphatase activity"/>
    <property type="evidence" value="ECO:0007669"/>
    <property type="project" value="UniProtKB-EC"/>
</dbReference>
<evidence type="ECO:0000256" key="1">
    <source>
        <dbReference type="ARBA" id="ARBA00001946"/>
    </source>
</evidence>
<dbReference type="InterPro" id="IPR006380">
    <property type="entry name" value="SPP-like_dom"/>
</dbReference>
<evidence type="ECO:0000313" key="9">
    <source>
        <dbReference type="Proteomes" id="UP000010473"/>
    </source>
</evidence>
<comment type="similarity">
    <text evidence="3">Belongs to the sucrose phosphatase family.</text>
</comment>
<dbReference type="KEGG" id="scs:Sta7437_2821"/>
<keyword evidence="9" id="KW-1185">Reference proteome</keyword>
<name>K9XXE8_STAC7</name>
<dbReference type="EC" id="3.1.3.24" evidence="4"/>
<dbReference type="AlphaFoldDB" id="K9XXE8"/>
<gene>
    <name evidence="8" type="ordered locus">Sta7437_2821</name>
</gene>
<evidence type="ECO:0000256" key="2">
    <source>
        <dbReference type="ARBA" id="ARBA00005070"/>
    </source>
</evidence>
<dbReference type="HOGENOM" id="CLU_030534_0_0_3"/>
<evidence type="ECO:0000256" key="6">
    <source>
        <dbReference type="ARBA" id="ARBA00048036"/>
    </source>
</evidence>
<accession>K9XXE8</accession>